<dbReference type="NCBIfam" id="NF045670">
    <property type="entry name" value="quin_L_LdhH"/>
    <property type="match status" value="1"/>
</dbReference>
<dbReference type="GO" id="GO:0051539">
    <property type="term" value="F:4 iron, 4 sulfur cluster binding"/>
    <property type="evidence" value="ECO:0007669"/>
    <property type="project" value="UniProtKB-KW"/>
</dbReference>
<dbReference type="STRING" id="1519643.SAMN06295933_0221"/>
<dbReference type="InterPro" id="IPR024185">
    <property type="entry name" value="FTHF_cligase-like_sf"/>
</dbReference>
<dbReference type="InterPro" id="IPR009051">
    <property type="entry name" value="Helical_ferredxn"/>
</dbReference>
<proteinExistence type="predicted"/>
<dbReference type="InterPro" id="IPR037171">
    <property type="entry name" value="NagB/RpiA_transferase-like"/>
</dbReference>
<evidence type="ECO:0000313" key="9">
    <source>
        <dbReference type="EMBL" id="SME88918.1"/>
    </source>
</evidence>
<keyword evidence="6" id="KW-0408">Iron</keyword>
<evidence type="ECO:0000256" key="3">
    <source>
        <dbReference type="ARBA" id="ARBA00022723"/>
    </source>
</evidence>
<dbReference type="Gene3D" id="1.10.1060.10">
    <property type="entry name" value="Alpha-helical ferredoxin"/>
    <property type="match status" value="1"/>
</dbReference>
<dbReference type="InterPro" id="IPR003741">
    <property type="entry name" value="LUD_dom"/>
</dbReference>
<organism evidence="9 10">
    <name type="scientific">Desulfovibrio gilichinskyi</name>
    <dbReference type="NCBI Taxonomy" id="1519643"/>
    <lineage>
        <taxon>Bacteria</taxon>
        <taxon>Pseudomonadati</taxon>
        <taxon>Thermodesulfobacteriota</taxon>
        <taxon>Desulfovibrionia</taxon>
        <taxon>Desulfovibrionales</taxon>
        <taxon>Desulfovibrionaceae</taxon>
        <taxon>Desulfovibrio</taxon>
    </lineage>
</organism>
<keyword evidence="3" id="KW-0479">Metal-binding</keyword>
<dbReference type="GO" id="GO:0006089">
    <property type="term" value="P:lactate metabolic process"/>
    <property type="evidence" value="ECO:0007669"/>
    <property type="project" value="InterPro"/>
</dbReference>
<evidence type="ECO:0000256" key="7">
    <source>
        <dbReference type="ARBA" id="ARBA00023014"/>
    </source>
</evidence>
<dbReference type="Pfam" id="PF13183">
    <property type="entry name" value="Fer4_8"/>
    <property type="match status" value="1"/>
</dbReference>
<keyword evidence="2" id="KW-0004">4Fe-4S</keyword>
<evidence type="ECO:0000313" key="10">
    <source>
        <dbReference type="Proteomes" id="UP000192906"/>
    </source>
</evidence>
<evidence type="ECO:0000256" key="4">
    <source>
        <dbReference type="ARBA" id="ARBA00022737"/>
    </source>
</evidence>
<keyword evidence="4" id="KW-0677">Repeat</keyword>
<name>A0A1X7C314_9BACT</name>
<dbReference type="Proteomes" id="UP000192906">
    <property type="component" value="Unassembled WGS sequence"/>
</dbReference>
<keyword evidence="5" id="KW-0249">Electron transport</keyword>
<dbReference type="PANTHER" id="PTHR47153:SF2">
    <property type="entry name" value="LACTATE UTILIZATION PROTEIN B"/>
    <property type="match status" value="1"/>
</dbReference>
<evidence type="ECO:0000256" key="1">
    <source>
        <dbReference type="ARBA" id="ARBA00022448"/>
    </source>
</evidence>
<dbReference type="Pfam" id="PF02589">
    <property type="entry name" value="LUD_dom"/>
    <property type="match status" value="1"/>
</dbReference>
<evidence type="ECO:0000256" key="2">
    <source>
        <dbReference type="ARBA" id="ARBA00022485"/>
    </source>
</evidence>
<dbReference type="InterPro" id="IPR004452">
    <property type="entry name" value="LutB/LldF"/>
</dbReference>
<dbReference type="SUPFAM" id="SSF100950">
    <property type="entry name" value="NagB/RpiA/CoA transferase-like"/>
    <property type="match status" value="1"/>
</dbReference>
<feature type="domain" description="4Fe-4S ferredoxin-type" evidence="8">
    <location>
        <begin position="303"/>
        <end position="331"/>
    </location>
</feature>
<sequence>MQDATSFKEYKDQIDEALGNDFLRTAMDKFAIAYRTGRANAFASIDDKALIKEIADAKDCAAQNIDALYAQFKEEAEKKGAVVHLAKDAQEANEIIGRIALAEKCKTIVKSKSMTAEETLLNHHLEDLNLQVIETDLGEWIIQLRHEGPSHMVMPAIHLSRHQVSDLFTDVTGKKQDDDIQKLVKVARRELRQKFTEADMGISGGNFAIAKSGTVGIVTNEGNARLVTTLPRVHVALMGLDKLTPNLHDALRVLKALPRNATGQAITSYVTWVTGANECATAEDSTKKVHFVFLDNGRRALAKDPLFSQVLRCVRCGACANVCPVYRMVGGHKMGHIYIGAIGLILTYFFHGTDKAKNLVQNCINCGACKEICAGGIDLPGLIKEIHARIQDEEGHPLTSALLGKMMKNRKLFHKFLRIAKHAQKPVAGKDGFIRHLPMIFAPNHDFRALPTVAKVPFRDMWDKVKPAKVANPKHKVAIFSGCVQDFVYPEQSVATVESMRGKDIALEFPMDQSCCGLPLQMMGEKEACKDVAIQNMEAFENSDCEYILTMCASCASHLKHNYPKMLGHDPKYAIRVQEFADKVIDYSSFMNDVVGVSEDDFLDSKGKKVTYHAPCHLCRGLEVKDAPRELMVKAGLDYIECAEEEVCCGFGGTYSVKFPKVSAQLLAKKMNNIKETGADILLTDCPGCVMQLRGGAKKNGLNVEVHHISELISERRK</sequence>
<evidence type="ECO:0000256" key="5">
    <source>
        <dbReference type="ARBA" id="ARBA00022982"/>
    </source>
</evidence>
<keyword evidence="7" id="KW-0411">Iron-sulfur</keyword>
<dbReference type="AlphaFoldDB" id="A0A1X7C314"/>
<dbReference type="InterPro" id="IPR017900">
    <property type="entry name" value="4Fe4S_Fe_S_CS"/>
</dbReference>
<keyword evidence="1" id="KW-0813">Transport</keyword>
<reference evidence="10" key="1">
    <citation type="submission" date="2017-04" db="EMBL/GenBank/DDBJ databases">
        <authorList>
            <person name="Varghese N."/>
            <person name="Submissions S."/>
        </authorList>
    </citation>
    <scope>NUCLEOTIDE SEQUENCE [LARGE SCALE GENOMIC DNA]</scope>
    <source>
        <strain evidence="10">K3S</strain>
    </source>
</reference>
<dbReference type="PROSITE" id="PS00198">
    <property type="entry name" value="4FE4S_FER_1"/>
    <property type="match status" value="1"/>
</dbReference>
<gene>
    <name evidence="9" type="ORF">SAMN06295933_0221</name>
</gene>
<dbReference type="PANTHER" id="PTHR47153">
    <property type="entry name" value="LACTATE UTILIZATION PROTEIN B"/>
    <property type="match status" value="1"/>
</dbReference>
<dbReference type="RefSeq" id="WP_085097086.1">
    <property type="nucleotide sequence ID" value="NZ_FWZU01000001.1"/>
</dbReference>
<dbReference type="Gene3D" id="3.40.50.10420">
    <property type="entry name" value="NagB/RpiA/CoA transferase-like"/>
    <property type="match status" value="1"/>
</dbReference>
<evidence type="ECO:0000259" key="8">
    <source>
        <dbReference type="PROSITE" id="PS51379"/>
    </source>
</evidence>
<dbReference type="GO" id="GO:0016491">
    <property type="term" value="F:oxidoreductase activity"/>
    <property type="evidence" value="ECO:0007669"/>
    <property type="project" value="UniProtKB-ARBA"/>
</dbReference>
<dbReference type="GO" id="GO:0046872">
    <property type="term" value="F:metal ion binding"/>
    <property type="evidence" value="ECO:0007669"/>
    <property type="project" value="UniProtKB-KW"/>
</dbReference>
<evidence type="ECO:0000256" key="6">
    <source>
        <dbReference type="ARBA" id="ARBA00023004"/>
    </source>
</evidence>
<dbReference type="SUPFAM" id="SSF46548">
    <property type="entry name" value="alpha-helical ferredoxin"/>
    <property type="match status" value="1"/>
</dbReference>
<keyword evidence="10" id="KW-1185">Reference proteome</keyword>
<protein>
    <submittedName>
        <fullName evidence="9">Iron-sulfur cluster-binding protein</fullName>
    </submittedName>
</protein>
<accession>A0A1X7C314</accession>
<dbReference type="PROSITE" id="PS51379">
    <property type="entry name" value="4FE4S_FER_2"/>
    <property type="match status" value="1"/>
</dbReference>
<dbReference type="InterPro" id="IPR004017">
    <property type="entry name" value="Cys_rich_dom"/>
</dbReference>
<dbReference type="OrthoDB" id="9770306at2"/>
<dbReference type="Pfam" id="PF02754">
    <property type="entry name" value="CCG"/>
    <property type="match status" value="2"/>
</dbReference>
<dbReference type="EMBL" id="FWZU01000001">
    <property type="protein sequence ID" value="SME88918.1"/>
    <property type="molecule type" value="Genomic_DNA"/>
</dbReference>
<dbReference type="InterPro" id="IPR054704">
    <property type="entry name" value="Quin_L_LdhH-like"/>
</dbReference>
<dbReference type="InterPro" id="IPR017896">
    <property type="entry name" value="4Fe4S_Fe-S-bd"/>
</dbReference>